<evidence type="ECO:0000313" key="2">
    <source>
        <dbReference type="EMBL" id="KZL68182.1"/>
    </source>
</evidence>
<proteinExistence type="predicted"/>
<feature type="chain" id="PRO_5007878777" evidence="1">
    <location>
        <begin position="20"/>
        <end position="60"/>
    </location>
</feature>
<evidence type="ECO:0000256" key="1">
    <source>
        <dbReference type="SAM" id="SignalP"/>
    </source>
</evidence>
<keyword evidence="1" id="KW-0732">Signal</keyword>
<evidence type="ECO:0000313" key="3">
    <source>
        <dbReference type="Proteomes" id="UP000076584"/>
    </source>
</evidence>
<gene>
    <name evidence="2" type="ORF">CI238_08885</name>
</gene>
<organism evidence="2 3">
    <name type="scientific">Colletotrichum incanum</name>
    <name type="common">Soybean anthracnose fungus</name>
    <dbReference type="NCBI Taxonomy" id="1573173"/>
    <lineage>
        <taxon>Eukaryota</taxon>
        <taxon>Fungi</taxon>
        <taxon>Dikarya</taxon>
        <taxon>Ascomycota</taxon>
        <taxon>Pezizomycotina</taxon>
        <taxon>Sordariomycetes</taxon>
        <taxon>Hypocreomycetidae</taxon>
        <taxon>Glomerellales</taxon>
        <taxon>Glomerellaceae</taxon>
        <taxon>Colletotrichum</taxon>
        <taxon>Colletotrichum spaethianum species complex</taxon>
    </lineage>
</organism>
<dbReference type="Proteomes" id="UP000076584">
    <property type="component" value="Unassembled WGS sequence"/>
</dbReference>
<dbReference type="GO" id="GO:0016787">
    <property type="term" value="F:hydrolase activity"/>
    <property type="evidence" value="ECO:0007669"/>
    <property type="project" value="UniProtKB-KW"/>
</dbReference>
<feature type="signal peptide" evidence="1">
    <location>
        <begin position="1"/>
        <end position="19"/>
    </location>
</feature>
<comment type="caution">
    <text evidence="2">The sequence shown here is derived from an EMBL/GenBank/DDBJ whole genome shotgun (WGS) entry which is preliminary data.</text>
</comment>
<reference evidence="2 3" key="1">
    <citation type="submission" date="2015-06" db="EMBL/GenBank/DDBJ databases">
        <title>Survival trade-offs in plant roots during colonization by closely related pathogenic and mutualistic fungi.</title>
        <authorList>
            <person name="Hacquard S."/>
            <person name="Kracher B."/>
            <person name="Hiruma K."/>
            <person name="Weinman A."/>
            <person name="Muench P."/>
            <person name="Garrido Oter R."/>
            <person name="Ver Loren van Themaat E."/>
            <person name="Dallerey J.-F."/>
            <person name="Damm U."/>
            <person name="Henrissat B."/>
            <person name="Lespinet O."/>
            <person name="Thon M."/>
            <person name="Kemen E."/>
            <person name="McHardy A.C."/>
            <person name="Schulze-Lefert P."/>
            <person name="O'Connell R.J."/>
        </authorList>
    </citation>
    <scope>NUCLEOTIDE SEQUENCE [LARGE SCALE GENOMIC DNA]</scope>
    <source>
        <strain evidence="2 3">MAFF 238704</strain>
    </source>
</reference>
<accession>A0A166QP94</accession>
<protein>
    <submittedName>
        <fullName evidence="2">Glycosyl hydrolase family 71</fullName>
    </submittedName>
</protein>
<name>A0A166QP94_COLIC</name>
<dbReference type="AlphaFoldDB" id="A0A166QP94"/>
<sequence>MRLLLLVTVLLSWTLQVRAKAVFAHSMERRQYGRVYGSDWADDINKAKEAHIDASALNMA</sequence>
<keyword evidence="2" id="KW-0378">Hydrolase</keyword>
<dbReference type="EMBL" id="LFIW01002512">
    <property type="protein sequence ID" value="KZL68182.1"/>
    <property type="molecule type" value="Genomic_DNA"/>
</dbReference>
<keyword evidence="3" id="KW-1185">Reference proteome</keyword>